<organism evidence="3 4">
    <name type="scientific">Variovorax dokdonensis</name>
    <dbReference type="NCBI Taxonomy" id="344883"/>
    <lineage>
        <taxon>Bacteria</taxon>
        <taxon>Pseudomonadati</taxon>
        <taxon>Pseudomonadota</taxon>
        <taxon>Betaproteobacteria</taxon>
        <taxon>Burkholderiales</taxon>
        <taxon>Comamonadaceae</taxon>
        <taxon>Variovorax</taxon>
    </lineage>
</organism>
<gene>
    <name evidence="3" type="ORF">QTH91_14210</name>
</gene>
<dbReference type="EMBL" id="JASZYV010000003">
    <property type="protein sequence ID" value="MDM0045643.1"/>
    <property type="molecule type" value="Genomic_DNA"/>
</dbReference>
<dbReference type="Pfam" id="PF09836">
    <property type="entry name" value="DUF2063"/>
    <property type="match status" value="1"/>
</dbReference>
<keyword evidence="3" id="KW-0238">DNA-binding</keyword>
<feature type="region of interest" description="Disordered" evidence="1">
    <location>
        <begin position="246"/>
        <end position="265"/>
    </location>
</feature>
<dbReference type="RefSeq" id="WP_286660762.1">
    <property type="nucleotide sequence ID" value="NZ_JASZYV010000003.1"/>
</dbReference>
<proteinExistence type="predicted"/>
<name>A0ABT7NCI7_9BURK</name>
<reference evidence="3" key="1">
    <citation type="submission" date="2023-06" db="EMBL/GenBank/DDBJ databases">
        <authorList>
            <person name="Jiang Y."/>
            <person name="Liu Q."/>
        </authorList>
    </citation>
    <scope>NUCLEOTIDE SEQUENCE</scope>
    <source>
        <strain evidence="3">CGMCC 1.12089</strain>
    </source>
</reference>
<feature type="compositionally biased region" description="Polar residues" evidence="1">
    <location>
        <begin position="256"/>
        <end position="265"/>
    </location>
</feature>
<dbReference type="GO" id="GO:0003677">
    <property type="term" value="F:DNA binding"/>
    <property type="evidence" value="ECO:0007669"/>
    <property type="project" value="UniProtKB-KW"/>
</dbReference>
<dbReference type="InterPro" id="IPR018640">
    <property type="entry name" value="DUF2063"/>
</dbReference>
<comment type="caution">
    <text evidence="3">The sequence shown here is derived from an EMBL/GenBank/DDBJ whole genome shotgun (WGS) entry which is preliminary data.</text>
</comment>
<accession>A0ABT7NCI7</accession>
<evidence type="ECO:0000256" key="1">
    <source>
        <dbReference type="SAM" id="MobiDB-lite"/>
    </source>
</evidence>
<keyword evidence="4" id="KW-1185">Reference proteome</keyword>
<sequence length="265" mass="28848">MTKALHAFQQCFADALARVNASSPSPFDAQPGFAIYRNTVMKAGIDTLEANYPSVARLVGRDWFRAAAALHVAASPPADGRLLGYGQAFADFLLDFEPATELPYLPDVARLDRFWTEAHVAADQPPLQAHDLALLPPEALAHCRLQPHPAARWAWFNDAPIYSIWSRNRAVEDADDEEIDWQAEGALITRPQLAVQWTPAARCDCAFLDACAEGCTLTDATECAAQADPQADLVDMLSRLMRAGALAAPQAPSKPTIHTPQGFRS</sequence>
<feature type="domain" description="Putative DNA-binding" evidence="2">
    <location>
        <begin position="8"/>
        <end position="93"/>
    </location>
</feature>
<evidence type="ECO:0000313" key="3">
    <source>
        <dbReference type="EMBL" id="MDM0045643.1"/>
    </source>
</evidence>
<evidence type="ECO:0000259" key="2">
    <source>
        <dbReference type="Pfam" id="PF09836"/>
    </source>
</evidence>
<dbReference type="Proteomes" id="UP001174908">
    <property type="component" value="Unassembled WGS sequence"/>
</dbReference>
<protein>
    <submittedName>
        <fullName evidence="3">DNA-binding domain-containing protein</fullName>
    </submittedName>
</protein>
<evidence type="ECO:0000313" key="4">
    <source>
        <dbReference type="Proteomes" id="UP001174908"/>
    </source>
</evidence>